<protein>
    <submittedName>
        <fullName evidence="5">Peptidase E</fullName>
    </submittedName>
</protein>
<dbReference type="Gene3D" id="3.40.50.880">
    <property type="match status" value="1"/>
</dbReference>
<dbReference type="PANTHER" id="PTHR20842">
    <property type="entry name" value="PROTEASE S51 ALPHA-ASPARTYL DIPEPTIDASE"/>
    <property type="match status" value="1"/>
</dbReference>
<keyword evidence="4" id="KW-0720">Serine protease</keyword>
<gene>
    <name evidence="5" type="ORF">FB458_2723</name>
</gene>
<evidence type="ECO:0000256" key="3">
    <source>
        <dbReference type="ARBA" id="ARBA00022801"/>
    </source>
</evidence>
<dbReference type="AlphaFoldDB" id="A0A542E2P8"/>
<keyword evidence="3" id="KW-0378">Hydrolase</keyword>
<dbReference type="PANTHER" id="PTHR20842:SF0">
    <property type="entry name" value="ALPHA-ASPARTYL DIPEPTIDASE"/>
    <property type="match status" value="1"/>
</dbReference>
<dbReference type="InterPro" id="IPR029062">
    <property type="entry name" value="Class_I_gatase-like"/>
</dbReference>
<dbReference type="EMBL" id="VFMN01000001">
    <property type="protein sequence ID" value="TQJ09610.1"/>
    <property type="molecule type" value="Genomic_DNA"/>
</dbReference>
<dbReference type="GO" id="GO:0008236">
    <property type="term" value="F:serine-type peptidase activity"/>
    <property type="evidence" value="ECO:0007669"/>
    <property type="project" value="UniProtKB-KW"/>
</dbReference>
<dbReference type="CDD" id="cd03146">
    <property type="entry name" value="GAT1_Peptidase_E"/>
    <property type="match status" value="1"/>
</dbReference>
<evidence type="ECO:0000256" key="4">
    <source>
        <dbReference type="ARBA" id="ARBA00022825"/>
    </source>
</evidence>
<dbReference type="Pfam" id="PF03575">
    <property type="entry name" value="Peptidase_S51"/>
    <property type="match status" value="1"/>
</dbReference>
<comment type="similarity">
    <text evidence="1">Belongs to the peptidase S51 family.</text>
</comment>
<reference evidence="5 6" key="1">
    <citation type="submission" date="2019-06" db="EMBL/GenBank/DDBJ databases">
        <title>Sequencing the genomes of 1000 actinobacteria strains.</title>
        <authorList>
            <person name="Klenk H.-P."/>
        </authorList>
    </citation>
    <scope>NUCLEOTIDE SEQUENCE [LARGE SCALE GENOMIC DNA]</scope>
    <source>
        <strain evidence="5 6">DSM 18607</strain>
    </source>
</reference>
<name>A0A542E2P8_9MICO</name>
<evidence type="ECO:0000313" key="5">
    <source>
        <dbReference type="EMBL" id="TQJ09610.1"/>
    </source>
</evidence>
<dbReference type="Proteomes" id="UP000317893">
    <property type="component" value="Unassembled WGS sequence"/>
</dbReference>
<dbReference type="InterPro" id="IPR005320">
    <property type="entry name" value="Peptidase_S51"/>
</dbReference>
<dbReference type="GO" id="GO:0006508">
    <property type="term" value="P:proteolysis"/>
    <property type="evidence" value="ECO:0007669"/>
    <property type="project" value="UniProtKB-KW"/>
</dbReference>
<evidence type="ECO:0000256" key="2">
    <source>
        <dbReference type="ARBA" id="ARBA00022670"/>
    </source>
</evidence>
<evidence type="ECO:0000313" key="6">
    <source>
        <dbReference type="Proteomes" id="UP000317893"/>
    </source>
</evidence>
<evidence type="ECO:0000256" key="1">
    <source>
        <dbReference type="ARBA" id="ARBA00006534"/>
    </source>
</evidence>
<keyword evidence="2" id="KW-0645">Protease</keyword>
<comment type="caution">
    <text evidence="5">The sequence shown here is derived from an EMBL/GenBank/DDBJ whole genome shotgun (WGS) entry which is preliminary data.</text>
</comment>
<keyword evidence="6" id="KW-1185">Reference proteome</keyword>
<sequence>MPPVTHEPDSPGQVLAFSGLLEREPHEPLGFRLLRHAFSLVPPVRVAGRALRVCYVPTAMGDHPDAVAATRASYGRHAPDVELSVLTLFPQPSHVDVAAHLLAQDVVHVEGGSVVNLVAVWRAHGLPDVLRRCWEGGAVLTGASAGSLCWHLGGPTDSYGDALDPFTDGLGLLPFANGVHDDLAYQPRYDVLRRLVADGTLPTAYATQDGVGLHYVGTRLHEVVTLRPRSSAFRVEPDGAGGWREERLPARVLG</sequence>
<dbReference type="SUPFAM" id="SSF52317">
    <property type="entry name" value="Class I glutamine amidotransferase-like"/>
    <property type="match status" value="1"/>
</dbReference>
<organism evidence="5 6">
    <name type="scientific">Lapillicoccus jejuensis</name>
    <dbReference type="NCBI Taxonomy" id="402171"/>
    <lineage>
        <taxon>Bacteria</taxon>
        <taxon>Bacillati</taxon>
        <taxon>Actinomycetota</taxon>
        <taxon>Actinomycetes</taxon>
        <taxon>Micrococcales</taxon>
        <taxon>Intrasporangiaceae</taxon>
        <taxon>Lapillicoccus</taxon>
    </lineage>
</organism>
<accession>A0A542E2P8</accession>
<proteinExistence type="inferred from homology"/>